<dbReference type="Gene3D" id="2.60.40.10">
    <property type="entry name" value="Immunoglobulins"/>
    <property type="match status" value="1"/>
</dbReference>
<feature type="signal peptide" evidence="1">
    <location>
        <begin position="1"/>
        <end position="27"/>
    </location>
</feature>
<evidence type="ECO:0000259" key="2">
    <source>
        <dbReference type="Pfam" id="PF07532"/>
    </source>
</evidence>
<dbReference type="Pfam" id="PF07532">
    <property type="entry name" value="Big_4"/>
    <property type="match status" value="1"/>
</dbReference>
<dbReference type="SUPFAM" id="SSF49313">
    <property type="entry name" value="Cadherin-like"/>
    <property type="match status" value="1"/>
</dbReference>
<proteinExistence type="predicted"/>
<dbReference type="InterPro" id="IPR011081">
    <property type="entry name" value="Big_4"/>
</dbReference>
<dbReference type="PATRIC" id="fig|1002809.3.peg.3374"/>
<accession>F2F3V9</accession>
<reference evidence="4" key="1">
    <citation type="submission" date="2011-04" db="EMBL/GenBank/DDBJ databases">
        <title>Genome sequence of Solibacillus silvestris StLB046.</title>
        <authorList>
            <person name="Morohoshi T."/>
            <person name="Someya N."/>
            <person name="Ikeda T."/>
        </authorList>
    </citation>
    <scope>NUCLEOTIDE SEQUENCE [LARGE SCALE GENOMIC DNA]</scope>
    <source>
        <strain evidence="4">StLB046</strain>
    </source>
</reference>
<dbReference type="STRING" id="1002809.SSIL_3334"/>
<dbReference type="Proteomes" id="UP000006691">
    <property type="component" value="Chromosome"/>
</dbReference>
<feature type="domain" description="Bacterial Ig-like" evidence="2">
    <location>
        <begin position="330"/>
        <end position="377"/>
    </location>
</feature>
<dbReference type="RefSeq" id="WP_014824699.1">
    <property type="nucleotide sequence ID" value="NC_018065.1"/>
</dbReference>
<dbReference type="EMBL" id="AP012157">
    <property type="protein sequence ID" value="BAK17757.1"/>
    <property type="molecule type" value="Genomic_DNA"/>
</dbReference>
<dbReference type="Pfam" id="PF05345">
    <property type="entry name" value="He_PIG"/>
    <property type="match status" value="1"/>
</dbReference>
<dbReference type="KEGG" id="siv:SSIL_3334"/>
<evidence type="ECO:0000313" key="4">
    <source>
        <dbReference type="Proteomes" id="UP000006691"/>
    </source>
</evidence>
<reference evidence="3 4" key="2">
    <citation type="journal article" date="2012" name="J. Biosci. Bioeng.">
        <title>Complete genome sequence and characterization of the N-acylhomoserine lactone-degrading gene of the potato leaf-associated Solibacillus silvestris.</title>
        <authorList>
            <person name="Morohoshi T."/>
            <person name="Tominaga Y."/>
            <person name="Someya N."/>
            <person name="Ikeda T."/>
        </authorList>
    </citation>
    <scope>NUCLEOTIDE SEQUENCE [LARGE SCALE GENOMIC DNA]</scope>
    <source>
        <strain evidence="3 4">StLB046</strain>
    </source>
</reference>
<dbReference type="GO" id="GO:0005509">
    <property type="term" value="F:calcium ion binding"/>
    <property type="evidence" value="ECO:0007669"/>
    <property type="project" value="InterPro"/>
</dbReference>
<dbReference type="GO" id="GO:0016020">
    <property type="term" value="C:membrane"/>
    <property type="evidence" value="ECO:0007669"/>
    <property type="project" value="InterPro"/>
</dbReference>
<feature type="chain" id="PRO_5003278428" description="Bacterial Ig-like domain-containing protein" evidence="1">
    <location>
        <begin position="28"/>
        <end position="471"/>
    </location>
</feature>
<evidence type="ECO:0000256" key="1">
    <source>
        <dbReference type="SAM" id="SignalP"/>
    </source>
</evidence>
<dbReference type="GO" id="GO:0000272">
    <property type="term" value="P:polysaccharide catabolic process"/>
    <property type="evidence" value="ECO:0007669"/>
    <property type="project" value="InterPro"/>
</dbReference>
<sequence length="471" mass="51372">MTKQLIIRAMTFIGMLFILFSSVPAHAALSSTLEIGEVRTLENQVVLPVTLHKTSYLTSLQTKISIPAKDGSVTIKSFEPNGSFAGNAFNTIGKIKNNELTIDILSTSGTAQRLNATNEVIGYITVALSSRFTEGSEEVVTINSLNAKGSQNKEITLEKLDGKIEHQIPFGDVLGQNQPTAAGAMRILQHIKGDSITEQAAFLAADVDGDGILTQIDAQQILDFTTGKSTSFLAVKAKELDSAVLNSEYTAKFEGIHGRGPYKYTRVLGSLPTGLKLDDNTGNLTGKPTIAKSYTFTIRVTDALDRTSDRQFTMDVIDSNIKSVASVPPVNVKLHEKPALPTEVSVTYSDKTIGKEKVVWDQVDTSKLGTFIVKGTVGDSGFKTSVEIHVVNQDYIHNIDVNYTQFMNIHTIVLNVAPSVYSITINDLPVNNYDGNNQFSYVTTSFTKGSKIIIRLYDRYGNLLETKQQSL</sequence>
<dbReference type="AlphaFoldDB" id="F2F3V9"/>
<dbReference type="HOGENOM" id="CLU_579884_0_0_9"/>
<keyword evidence="1" id="KW-0732">Signal</keyword>
<keyword evidence="4" id="KW-1185">Reference proteome</keyword>
<gene>
    <name evidence="3" type="ordered locus">SSIL_3334</name>
</gene>
<protein>
    <recommendedName>
        <fullName evidence="2">Bacterial Ig-like domain-containing protein</fullName>
    </recommendedName>
</protein>
<dbReference type="Gene3D" id="1.10.1330.10">
    <property type="entry name" value="Dockerin domain"/>
    <property type="match status" value="1"/>
</dbReference>
<name>F2F3V9_SOLSS</name>
<organism evidence="3 4">
    <name type="scientific">Solibacillus silvestris (strain StLB046)</name>
    <name type="common">Bacillus silvestris</name>
    <dbReference type="NCBI Taxonomy" id="1002809"/>
    <lineage>
        <taxon>Bacteria</taxon>
        <taxon>Bacillati</taxon>
        <taxon>Bacillota</taxon>
        <taxon>Bacilli</taxon>
        <taxon>Bacillales</taxon>
        <taxon>Caryophanaceae</taxon>
        <taxon>Solibacillus</taxon>
    </lineage>
</organism>
<dbReference type="InterPro" id="IPR036439">
    <property type="entry name" value="Dockerin_dom_sf"/>
</dbReference>
<dbReference type="eggNOG" id="COG3468">
    <property type="taxonomic scope" value="Bacteria"/>
</dbReference>
<dbReference type="InterPro" id="IPR013783">
    <property type="entry name" value="Ig-like_fold"/>
</dbReference>
<dbReference type="InterPro" id="IPR015919">
    <property type="entry name" value="Cadherin-like_sf"/>
</dbReference>
<evidence type="ECO:0000313" key="3">
    <source>
        <dbReference type="EMBL" id="BAK17757.1"/>
    </source>
</evidence>